<gene>
    <name evidence="1" type="ORF">FHOMOCKG_00099</name>
</gene>
<proteinExistence type="predicted"/>
<evidence type="ECO:0000313" key="2">
    <source>
        <dbReference type="Proteomes" id="UP001156237"/>
    </source>
</evidence>
<sequence>MIVECKSCGKVFGIVLKEKEGEVTLKKVSYLKTKCPYCGEEIEWGKKEDGEKDA</sequence>
<dbReference type="EMBL" id="OP880253">
    <property type="protein sequence ID" value="WAE39627.1"/>
    <property type="molecule type" value="Genomic_DNA"/>
</dbReference>
<organism evidence="1 2">
    <name type="scientific">Methanophagales virus GBV302</name>
    <dbReference type="NCBI Taxonomy" id="2999281"/>
    <lineage>
        <taxon>Viruses</taxon>
        <taxon>Duplodnaviria</taxon>
        <taxon>Heunggongvirae</taxon>
        <taxon>Uroviricota</taxon>
        <taxon>Caudoviricetes</taxon>
        <taxon>Nakonvirales</taxon>
        <taxon>Ekchuahviridae</taxon>
        <taxon>Kukulkanvirus</taxon>
        <taxon>Kukulkanvirus mexicoense</taxon>
    </lineage>
</organism>
<name>A0A9E9AA84_9CAUD</name>
<protein>
    <submittedName>
        <fullName evidence="1">Uncharacterized protein</fullName>
    </submittedName>
</protein>
<keyword evidence="2" id="KW-1185">Reference proteome</keyword>
<accession>A0A9E9AA84</accession>
<evidence type="ECO:0000313" key="1">
    <source>
        <dbReference type="EMBL" id="WAE39627.1"/>
    </source>
</evidence>
<reference evidence="1 2" key="1">
    <citation type="submission" date="2022-10" db="EMBL/GenBank/DDBJ databases">
        <title>Evolutionary Diversification of Methanotrophic Ca. Methanophagales (ANME-1) and Their Expansive Virome.</title>
        <authorList>
            <person name="Laso-Perez R."/>
            <person name="Wu F."/>
            <person name="Cremiere A."/>
            <person name="Speth D.R."/>
            <person name="Magyar J.S."/>
            <person name="Krupovic M."/>
            <person name="Orphan V.J."/>
        </authorList>
    </citation>
    <scope>NUCLEOTIDE SEQUENCE [LARGE SCALE GENOMIC DNA]</scope>
</reference>
<dbReference type="Proteomes" id="UP001156237">
    <property type="component" value="Segment"/>
</dbReference>